<sequence>MKKRTLALGVLLTALFVFVAGCNKDTEKQGSAATDMKGPAYHIGIMTGTVSQSEDDLRGAEELIRIYGSVKDGGMIQHITYPDDFMSQQETTISQIVALADDPKMKAIVTNQSIPGTAEAFKRVKEKRPDILCFAGEAHEDPLVIDAAADMVASQDFISRGYTIAWAAKQIGAKHFVHISFPRHMSYQTLGLRRQLLEIACKEDLGMEFHFETAPDPTSDVGTAGAQQFILEKVPQWIEKYGKETCFFCTNDAHTEPLLKQLFAYGGMFIEADLPSPLMGYPGALGIDLSAEQGDFQKILKKVEDTVIAKGGKGRFGTWAYSLGFTVSAGLGEYARRVIDGEAKLHNMKDLSEAFNKFTPGAKWKSTAYVDASTGVRSKNHALMFMDTYVFGQGYLPSTAQEIPEKYYTTKFSN</sequence>
<evidence type="ECO:0000313" key="2">
    <source>
        <dbReference type="EMBL" id="EMB33173.1"/>
    </source>
</evidence>
<dbReference type="AlphaFoldDB" id="A0A0E2E5P1"/>
<dbReference type="InterPro" id="IPR024258">
    <property type="entry name" value="DUF3798"/>
</dbReference>
<protein>
    <recommendedName>
        <fullName evidence="3">DUF3798 domain-containing protein</fullName>
    </recommendedName>
</protein>
<name>A0A0E2E5P1_TREDN</name>
<dbReference type="Proteomes" id="UP000011705">
    <property type="component" value="Chromosome"/>
</dbReference>
<feature type="signal peptide" evidence="1">
    <location>
        <begin position="1"/>
        <end position="19"/>
    </location>
</feature>
<proteinExistence type="predicted"/>
<dbReference type="EMBL" id="AGDV01000012">
    <property type="protein sequence ID" value="EMB33173.1"/>
    <property type="molecule type" value="Genomic_DNA"/>
</dbReference>
<dbReference type="RefSeq" id="WP_002684650.1">
    <property type="nucleotide sequence ID" value="NZ_CM001795.1"/>
</dbReference>
<dbReference type="PATRIC" id="fig|999432.5.peg.1589"/>
<keyword evidence="1" id="KW-0732">Signal</keyword>
<evidence type="ECO:0000256" key="1">
    <source>
        <dbReference type="SAM" id="SignalP"/>
    </source>
</evidence>
<dbReference type="Pfam" id="PF12683">
    <property type="entry name" value="DUF3798"/>
    <property type="match status" value="1"/>
</dbReference>
<feature type="chain" id="PRO_5002393411" description="DUF3798 domain-containing protein" evidence="1">
    <location>
        <begin position="20"/>
        <end position="414"/>
    </location>
</feature>
<reference evidence="2" key="1">
    <citation type="submission" date="2012-01" db="EMBL/GenBank/DDBJ databases">
        <title>The Genome Sequence of Treponema denticola H-22.</title>
        <authorList>
            <consortium name="The Broad Institute Genome Sequencing Platform"/>
            <person name="Earl A."/>
            <person name="Ward D."/>
            <person name="Feldgarden M."/>
            <person name="Gevers D."/>
            <person name="Blanton J.M."/>
            <person name="Fenno C.J."/>
            <person name="Baranova O.V."/>
            <person name="Mathney J."/>
            <person name="Dewhirst F.E."/>
            <person name="Izard J."/>
            <person name="Young S.K."/>
            <person name="Zeng Q."/>
            <person name="Gargeya S."/>
            <person name="Fitzgerald M."/>
            <person name="Haas B."/>
            <person name="Abouelleil A."/>
            <person name="Alvarado L."/>
            <person name="Arachchi H.M."/>
            <person name="Berlin A."/>
            <person name="Chapman S.B."/>
            <person name="Gearin G."/>
            <person name="Goldberg J."/>
            <person name="Griggs A."/>
            <person name="Gujja S."/>
            <person name="Hansen M."/>
            <person name="Heiman D."/>
            <person name="Howarth C."/>
            <person name="Larimer J."/>
            <person name="Lui A."/>
            <person name="MacDonald P.J.P."/>
            <person name="McCowen C."/>
            <person name="Montmayeur A."/>
            <person name="Murphy C."/>
            <person name="Neiman D."/>
            <person name="Pearson M."/>
            <person name="Priest M."/>
            <person name="Roberts A."/>
            <person name="Saif S."/>
            <person name="Shea T."/>
            <person name="Sisk P."/>
            <person name="Stolte C."/>
            <person name="Sykes S."/>
            <person name="Wortman J."/>
            <person name="Nusbaum C."/>
            <person name="Birren B."/>
        </authorList>
    </citation>
    <scope>NUCLEOTIDE SEQUENCE [LARGE SCALE GENOMIC DNA]</scope>
    <source>
        <strain evidence="2">H-22</strain>
    </source>
</reference>
<dbReference type="HOGENOM" id="CLU_705475_0_0_12"/>
<comment type="caution">
    <text evidence="2">The sequence shown here is derived from an EMBL/GenBank/DDBJ whole genome shotgun (WGS) entry which is preliminary data.</text>
</comment>
<dbReference type="PROSITE" id="PS51257">
    <property type="entry name" value="PROKAR_LIPOPROTEIN"/>
    <property type="match status" value="1"/>
</dbReference>
<evidence type="ECO:0008006" key="3">
    <source>
        <dbReference type="Google" id="ProtNLM"/>
    </source>
</evidence>
<dbReference type="Gene3D" id="3.40.50.11390">
    <property type="match status" value="1"/>
</dbReference>
<accession>A0A0E2E5P1</accession>
<gene>
    <name evidence="2" type="ORF">HMPREF9726_01534</name>
</gene>
<organism evidence="2">
    <name type="scientific">Treponema denticola H-22</name>
    <dbReference type="NCBI Taxonomy" id="999432"/>
    <lineage>
        <taxon>Bacteria</taxon>
        <taxon>Pseudomonadati</taxon>
        <taxon>Spirochaetota</taxon>
        <taxon>Spirochaetia</taxon>
        <taxon>Spirochaetales</taxon>
        <taxon>Treponemataceae</taxon>
        <taxon>Treponema</taxon>
    </lineage>
</organism>